<dbReference type="EMBL" id="JACAZI010000013">
    <property type="protein sequence ID" value="KAF7345728.1"/>
    <property type="molecule type" value="Genomic_DNA"/>
</dbReference>
<dbReference type="OrthoDB" id="3040861at2759"/>
<feature type="region of interest" description="Disordered" evidence="1">
    <location>
        <begin position="473"/>
        <end position="514"/>
    </location>
</feature>
<sequence>MTNTYTKIHNLLASLRQDWISPVDILLQVLDPDDIVYDRYRGNLYRDDSTKLASLIEIIMSDHKGKQKLSECMEPYLVEFACDTVAEEMETRQKKSILPGIQAVTPAFMETWNPDEEEDHTPFLSQILQTAAQTDRAKLQNKKKKPDKVIANYFCHWFCISTLLQSSNRCLAFQAAFGLFLWSTRSARQTIDAAFRCGLSVCYDGVLKHISLTADDCMKEAIEMSNELHSFCYDNMNISTSIFTEQRGALRAGEGHFRHIWAAIQASECEVGFNRDIRPSLDSLHSFCDQLVVFVVHCLGSFSKDFQNLDYHDEVYIDQLKRDPESLSKYAIPGFYDQLTNACVCAGQLLCAQDINAWECCEIFQLGFGLFHLCLNLVWAILHIHRGSVNEAGSLTYFFALMEKARLGNDQPDYRTLLAALTQVLDGLLLNAWRWECGFSSFERFAQSKPSPEKLHEIASWILTNYVTPMAASTTPETSMETSDDESVDSGADSDPQPCTPSQTPRASPVDPKDDIAHQNVRLLTRDLLMVAVLVRAISDGDIGRVEVLLPHLAMMFRGAGCNKYCTEILHFLQNLKHIWTPEFADIMRNNVIICISGQGPGHCMAIDLNIEHLIGYLKILLQAKGMSSTWDRLGNISATIVHIHGVKKKIADALNTSYQSTSHTTPDTSHLVWKVQQKVANKGLHDFDPCRPNNHRQKPTVDILKMGEAKLKSSTLDTFNKKTMAMIAGHGFADDEEDECPAMAYGTPALPDDYS</sequence>
<proteinExistence type="predicted"/>
<comment type="caution">
    <text evidence="3">The sequence shown here is derived from an EMBL/GenBank/DDBJ whole genome shotgun (WGS) entry which is preliminary data.</text>
</comment>
<evidence type="ECO:0000259" key="2">
    <source>
        <dbReference type="Pfam" id="PF20231"/>
    </source>
</evidence>
<accession>A0A8H6XQN9</accession>
<dbReference type="Pfam" id="PF20231">
    <property type="entry name" value="DUF6589"/>
    <property type="match status" value="1"/>
</dbReference>
<protein>
    <recommendedName>
        <fullName evidence="2">DUF6589 domain-containing protein</fullName>
    </recommendedName>
</protein>
<keyword evidence="4" id="KW-1185">Reference proteome</keyword>
<dbReference type="AlphaFoldDB" id="A0A8H6XQN9"/>
<dbReference type="Proteomes" id="UP000620124">
    <property type="component" value="Unassembled WGS sequence"/>
</dbReference>
<organism evidence="3 4">
    <name type="scientific">Mycena venus</name>
    <dbReference type="NCBI Taxonomy" id="2733690"/>
    <lineage>
        <taxon>Eukaryota</taxon>
        <taxon>Fungi</taxon>
        <taxon>Dikarya</taxon>
        <taxon>Basidiomycota</taxon>
        <taxon>Agaricomycotina</taxon>
        <taxon>Agaricomycetes</taxon>
        <taxon>Agaricomycetidae</taxon>
        <taxon>Agaricales</taxon>
        <taxon>Marasmiineae</taxon>
        <taxon>Mycenaceae</taxon>
        <taxon>Mycena</taxon>
    </lineage>
</organism>
<evidence type="ECO:0000313" key="3">
    <source>
        <dbReference type="EMBL" id="KAF7345728.1"/>
    </source>
</evidence>
<evidence type="ECO:0000256" key="1">
    <source>
        <dbReference type="SAM" id="MobiDB-lite"/>
    </source>
</evidence>
<evidence type="ECO:0000313" key="4">
    <source>
        <dbReference type="Proteomes" id="UP000620124"/>
    </source>
</evidence>
<dbReference type="InterPro" id="IPR046496">
    <property type="entry name" value="DUF6589"/>
</dbReference>
<name>A0A8H6XQN9_9AGAR</name>
<feature type="domain" description="DUF6589" evidence="2">
    <location>
        <begin position="312"/>
        <end position="664"/>
    </location>
</feature>
<reference evidence="3" key="1">
    <citation type="submission" date="2020-05" db="EMBL/GenBank/DDBJ databases">
        <title>Mycena genomes resolve the evolution of fungal bioluminescence.</title>
        <authorList>
            <person name="Tsai I.J."/>
        </authorList>
    </citation>
    <scope>NUCLEOTIDE SEQUENCE</scope>
    <source>
        <strain evidence="3">CCC161011</strain>
    </source>
</reference>
<gene>
    <name evidence="3" type="ORF">MVEN_01592900</name>
</gene>